<sequence>MHELEQARRIRIALVPQRTLCHVATSNQILGFSLEPVVHDPLSLRPSIDTHQRCVQFADDFRGLPEIQRLTKCHCGIRPTPCLTKYIAFQDISLCKIGPLFLDRLDDSQGRIPIATT</sequence>
<protein>
    <submittedName>
        <fullName evidence="1">Uncharacterized protein</fullName>
    </submittedName>
</protein>
<reference evidence="1" key="1">
    <citation type="submission" date="2019-08" db="EMBL/GenBank/DDBJ databases">
        <authorList>
            <person name="Kucharzyk K."/>
            <person name="Murdoch R.W."/>
            <person name="Higgins S."/>
            <person name="Loffler F."/>
        </authorList>
    </citation>
    <scope>NUCLEOTIDE SEQUENCE</scope>
</reference>
<proteinExistence type="predicted"/>
<dbReference type="EMBL" id="VSSQ01104746">
    <property type="protein sequence ID" value="MPN45112.1"/>
    <property type="molecule type" value="Genomic_DNA"/>
</dbReference>
<gene>
    <name evidence="1" type="ORF">SDC9_192679</name>
</gene>
<name>A0A645I2X3_9ZZZZ</name>
<comment type="caution">
    <text evidence="1">The sequence shown here is derived from an EMBL/GenBank/DDBJ whole genome shotgun (WGS) entry which is preliminary data.</text>
</comment>
<organism evidence="1">
    <name type="scientific">bioreactor metagenome</name>
    <dbReference type="NCBI Taxonomy" id="1076179"/>
    <lineage>
        <taxon>unclassified sequences</taxon>
        <taxon>metagenomes</taxon>
        <taxon>ecological metagenomes</taxon>
    </lineage>
</organism>
<dbReference type="AlphaFoldDB" id="A0A645I2X3"/>
<evidence type="ECO:0000313" key="1">
    <source>
        <dbReference type="EMBL" id="MPN45112.1"/>
    </source>
</evidence>
<accession>A0A645I2X3</accession>